<dbReference type="EMBL" id="WHPF01000005">
    <property type="protein sequence ID" value="NNV55384.1"/>
    <property type="molecule type" value="Genomic_DNA"/>
</dbReference>
<name>A0A8J8JUB7_9BACT</name>
<evidence type="ECO:0000313" key="10">
    <source>
        <dbReference type="EMBL" id="NNV55384.1"/>
    </source>
</evidence>
<dbReference type="InterPro" id="IPR050297">
    <property type="entry name" value="LipidA_mod_glycosyltrf_83"/>
</dbReference>
<keyword evidence="3" id="KW-0328">Glycosyltransferase</keyword>
<keyword evidence="5 8" id="KW-0812">Transmembrane</keyword>
<evidence type="ECO:0000256" key="6">
    <source>
        <dbReference type="ARBA" id="ARBA00022989"/>
    </source>
</evidence>
<sequence length="549" mass="63296">MKVSLKNWFPYLLLAGILLNATGLFVDIIEPDSALYAAIAKHIAITNDWVNLIGDGHDWLDKPHLPFWLSAISFKCFGISPFAYKLPAFLCWLLGVFYLYKLTATIFSTNTARLGVIIYITALHVLLSNNDIRAEAYLTAFILAAIFHIYQATFYKWSWHLLYAAFYCALAIMTKGIFVLVPIAAGFIIYWLFTKQYKQFLQPKWWLLLLLIVIGMLPELYCLYMQFDLHPEKIVFGRNNVSGLSFFFWDSQFGRFFNNGPIQGNGDIFFFLHTFLWAFLPWSFITCIAISRLPVKWKKDNNKTWLIVAGSLITGFVLFSLSKFQLPHYIVILLPHFAIITADYLLSIRTTKTLQRLNILQWGLHVVVAFSMLFLVFMYGVSSWYISLFFIMAGTLTSLFVFKGNFITHLAAKSSCTAIMLFLFLNTQFYPSLLQYQAGMQAGNWLNKSMTVVKPIMYKCNSYSFEFYNNSLVDRATSLESLNALHKNKTITLFTPIKEIAPLKNAGYKIQILQRFSYFHITQLNMQFLNQNTRNTALETYVLANCVKQ</sequence>
<feature type="transmembrane region" description="Helical" evidence="8">
    <location>
        <begin position="205"/>
        <end position="227"/>
    </location>
</feature>
<feature type="transmembrane region" description="Helical" evidence="8">
    <location>
        <begin position="268"/>
        <end position="293"/>
    </location>
</feature>
<dbReference type="PANTHER" id="PTHR33908">
    <property type="entry name" value="MANNOSYLTRANSFERASE YKCB-RELATED"/>
    <property type="match status" value="1"/>
</dbReference>
<evidence type="ECO:0000313" key="11">
    <source>
        <dbReference type="Proteomes" id="UP000598971"/>
    </source>
</evidence>
<feature type="transmembrane region" description="Helical" evidence="8">
    <location>
        <begin position="164"/>
        <end position="193"/>
    </location>
</feature>
<feature type="transmembrane region" description="Helical" evidence="8">
    <location>
        <begin position="414"/>
        <end position="431"/>
    </location>
</feature>
<feature type="transmembrane region" description="Helical" evidence="8">
    <location>
        <begin position="12"/>
        <end position="29"/>
    </location>
</feature>
<evidence type="ECO:0000256" key="5">
    <source>
        <dbReference type="ARBA" id="ARBA00022692"/>
    </source>
</evidence>
<feature type="transmembrane region" description="Helical" evidence="8">
    <location>
        <begin position="134"/>
        <end position="152"/>
    </location>
</feature>
<dbReference type="InterPro" id="IPR038731">
    <property type="entry name" value="RgtA/B/C-like"/>
</dbReference>
<feature type="transmembrane region" description="Helical" evidence="8">
    <location>
        <begin position="305"/>
        <end position="322"/>
    </location>
</feature>
<comment type="subcellular location">
    <subcellularLocation>
        <location evidence="1">Cell membrane</location>
        <topology evidence="1">Multi-pass membrane protein</topology>
    </subcellularLocation>
</comment>
<proteinExistence type="predicted"/>
<feature type="transmembrane region" description="Helical" evidence="8">
    <location>
        <begin position="328"/>
        <end position="347"/>
    </location>
</feature>
<feature type="transmembrane region" description="Helical" evidence="8">
    <location>
        <begin position="384"/>
        <end position="402"/>
    </location>
</feature>
<dbReference type="Pfam" id="PF13231">
    <property type="entry name" value="PMT_2"/>
    <property type="match status" value="1"/>
</dbReference>
<protein>
    <submittedName>
        <fullName evidence="10">Phospholipid carrier-dependent glycosyltransferase</fullName>
    </submittedName>
</protein>
<reference evidence="10" key="1">
    <citation type="submission" date="2019-10" db="EMBL/GenBank/DDBJ databases">
        <title>Draft genome sequence of Panacibacter sp. KCS-6.</title>
        <authorList>
            <person name="Yim K.J."/>
        </authorList>
    </citation>
    <scope>NUCLEOTIDE SEQUENCE</scope>
    <source>
        <strain evidence="10">KCS-6</strain>
    </source>
</reference>
<keyword evidence="6 8" id="KW-1133">Transmembrane helix</keyword>
<dbReference type="Proteomes" id="UP000598971">
    <property type="component" value="Unassembled WGS sequence"/>
</dbReference>
<dbReference type="GO" id="GO:0016763">
    <property type="term" value="F:pentosyltransferase activity"/>
    <property type="evidence" value="ECO:0007669"/>
    <property type="project" value="TreeGrafter"/>
</dbReference>
<comment type="caution">
    <text evidence="10">The sequence shown here is derived from an EMBL/GenBank/DDBJ whole genome shotgun (WGS) entry which is preliminary data.</text>
</comment>
<evidence type="ECO:0000256" key="2">
    <source>
        <dbReference type="ARBA" id="ARBA00022475"/>
    </source>
</evidence>
<organism evidence="10 11">
    <name type="scientific">Limnovirga soli</name>
    <dbReference type="NCBI Taxonomy" id="2656915"/>
    <lineage>
        <taxon>Bacteria</taxon>
        <taxon>Pseudomonadati</taxon>
        <taxon>Bacteroidota</taxon>
        <taxon>Chitinophagia</taxon>
        <taxon>Chitinophagales</taxon>
        <taxon>Chitinophagaceae</taxon>
        <taxon>Limnovirga</taxon>
    </lineage>
</organism>
<evidence type="ECO:0000256" key="4">
    <source>
        <dbReference type="ARBA" id="ARBA00022679"/>
    </source>
</evidence>
<dbReference type="PANTHER" id="PTHR33908:SF3">
    <property type="entry name" value="UNDECAPRENYL PHOSPHATE-ALPHA-4-AMINO-4-DEOXY-L-ARABINOSE ARABINOSYL TRANSFERASE"/>
    <property type="match status" value="1"/>
</dbReference>
<evidence type="ECO:0000256" key="7">
    <source>
        <dbReference type="ARBA" id="ARBA00023136"/>
    </source>
</evidence>
<feature type="transmembrane region" description="Helical" evidence="8">
    <location>
        <begin position="82"/>
        <end position="100"/>
    </location>
</feature>
<evidence type="ECO:0000256" key="1">
    <source>
        <dbReference type="ARBA" id="ARBA00004651"/>
    </source>
</evidence>
<keyword evidence="4" id="KW-0808">Transferase</keyword>
<feature type="domain" description="Glycosyltransferase RgtA/B/C/D-like" evidence="9">
    <location>
        <begin position="61"/>
        <end position="221"/>
    </location>
</feature>
<dbReference type="AlphaFoldDB" id="A0A8J8JUB7"/>
<dbReference type="GO" id="GO:0009103">
    <property type="term" value="P:lipopolysaccharide biosynthetic process"/>
    <property type="evidence" value="ECO:0007669"/>
    <property type="project" value="UniProtKB-ARBA"/>
</dbReference>
<keyword evidence="11" id="KW-1185">Reference proteome</keyword>
<accession>A0A8J8JUB7</accession>
<dbReference type="GO" id="GO:0010041">
    <property type="term" value="P:response to iron(III) ion"/>
    <property type="evidence" value="ECO:0007669"/>
    <property type="project" value="TreeGrafter"/>
</dbReference>
<evidence type="ECO:0000256" key="3">
    <source>
        <dbReference type="ARBA" id="ARBA00022676"/>
    </source>
</evidence>
<gene>
    <name evidence="10" type="ORF">GD597_07940</name>
</gene>
<keyword evidence="7 8" id="KW-0472">Membrane</keyword>
<evidence type="ECO:0000256" key="8">
    <source>
        <dbReference type="SAM" id="Phobius"/>
    </source>
</evidence>
<feature type="transmembrane region" description="Helical" evidence="8">
    <location>
        <begin position="359"/>
        <end position="378"/>
    </location>
</feature>
<evidence type="ECO:0000259" key="9">
    <source>
        <dbReference type="Pfam" id="PF13231"/>
    </source>
</evidence>
<keyword evidence="2" id="KW-1003">Cell membrane</keyword>
<dbReference type="GO" id="GO:0005886">
    <property type="term" value="C:plasma membrane"/>
    <property type="evidence" value="ECO:0007669"/>
    <property type="project" value="UniProtKB-SubCell"/>
</dbReference>